<dbReference type="Proteomes" id="UP000703893">
    <property type="component" value="Unassembled WGS sequence"/>
</dbReference>
<keyword evidence="3" id="KW-0012">Acyltransferase</keyword>
<keyword evidence="3" id="KW-0808">Transferase</keyword>
<organism evidence="3 4">
    <name type="scientific">Candidatus Tanganyikabacteria bacterium</name>
    <dbReference type="NCBI Taxonomy" id="2961651"/>
    <lineage>
        <taxon>Bacteria</taxon>
        <taxon>Bacillati</taxon>
        <taxon>Candidatus Sericytochromatia</taxon>
        <taxon>Candidatus Tanganyikabacteria</taxon>
    </lineage>
</organism>
<dbReference type="SMART" id="SM00563">
    <property type="entry name" value="PlsC"/>
    <property type="match status" value="1"/>
</dbReference>
<reference evidence="3 4" key="1">
    <citation type="submission" date="2019-03" db="EMBL/GenBank/DDBJ databases">
        <title>Lake Tanganyika Metagenome-Assembled Genomes (MAGs).</title>
        <authorList>
            <person name="Tran P."/>
        </authorList>
    </citation>
    <scope>NUCLEOTIDE SEQUENCE [LARGE SCALE GENOMIC DNA]</scope>
    <source>
        <strain evidence="3">K_DeepCast_65m_m2_236</strain>
    </source>
</reference>
<evidence type="ECO:0000313" key="3">
    <source>
        <dbReference type="EMBL" id="MBM3275148.1"/>
    </source>
</evidence>
<name>A0A938BN99_9BACT</name>
<dbReference type="SUPFAM" id="SSF69593">
    <property type="entry name" value="Glycerol-3-phosphate (1)-acyltransferase"/>
    <property type="match status" value="1"/>
</dbReference>
<dbReference type="EMBL" id="VGJX01000462">
    <property type="protein sequence ID" value="MBM3275148.1"/>
    <property type="molecule type" value="Genomic_DNA"/>
</dbReference>
<feature type="non-terminal residue" evidence="3">
    <location>
        <position position="382"/>
    </location>
</feature>
<gene>
    <name evidence="3" type="ORF">FJZ00_08335</name>
</gene>
<feature type="domain" description="Phospholipid/glycerol acyltransferase" evidence="2">
    <location>
        <begin position="154"/>
        <end position="287"/>
    </location>
</feature>
<dbReference type="GO" id="GO:0008374">
    <property type="term" value="F:O-acyltransferase activity"/>
    <property type="evidence" value="ECO:0007669"/>
    <property type="project" value="InterPro"/>
</dbReference>
<accession>A0A938BN99</accession>
<comment type="subcellular location">
    <subcellularLocation>
        <location evidence="1">Endomembrane system</location>
        <topology evidence="1">Peripheral membrane protein</topology>
    </subcellularLocation>
</comment>
<evidence type="ECO:0000259" key="2">
    <source>
        <dbReference type="SMART" id="SM00563"/>
    </source>
</evidence>
<dbReference type="InterPro" id="IPR022284">
    <property type="entry name" value="GPAT/DHAPAT"/>
</dbReference>
<dbReference type="GO" id="GO:0006629">
    <property type="term" value="P:lipid metabolic process"/>
    <property type="evidence" value="ECO:0007669"/>
    <property type="project" value="InterPro"/>
</dbReference>
<evidence type="ECO:0000256" key="1">
    <source>
        <dbReference type="ARBA" id="ARBA00004184"/>
    </source>
</evidence>
<dbReference type="InterPro" id="IPR002123">
    <property type="entry name" value="Plipid/glycerol_acylTrfase"/>
</dbReference>
<dbReference type="GO" id="GO:0012505">
    <property type="term" value="C:endomembrane system"/>
    <property type="evidence" value="ECO:0007669"/>
    <property type="project" value="UniProtKB-SubCell"/>
</dbReference>
<dbReference type="Pfam" id="PF01553">
    <property type="entry name" value="Acyltransferase"/>
    <property type="match status" value="1"/>
</dbReference>
<comment type="caution">
    <text evidence="3">The sequence shown here is derived from an EMBL/GenBank/DDBJ whole genome shotgun (WGS) entry which is preliminary data.</text>
</comment>
<protein>
    <submittedName>
        <fullName evidence="3">1-acyl-sn-glycerol-3-phosphate acyltransferase</fullName>
    </submittedName>
</protein>
<evidence type="ECO:0000313" key="4">
    <source>
        <dbReference type="Proteomes" id="UP000703893"/>
    </source>
</evidence>
<dbReference type="PANTHER" id="PTHR12563">
    <property type="entry name" value="GLYCEROL-3-PHOSPHATE ACYLTRANSFERASE"/>
    <property type="match status" value="1"/>
</dbReference>
<dbReference type="AlphaFoldDB" id="A0A938BN99"/>
<sequence>MSGVQGKIFRFNDEREAIVREVVEREYARRARSPQALELALNDAAFSEIARLEESGSAELAYWQTLYRHLGRMDPHAREVELRRLLERLAADVVGNFDPKVYRFATRVVPIGLSWLMRPQFNWNRLVNLSTVRERILVQGELDLIRKLSSLGTLILVPTHLSNLDSLVIGWSLFSNDLPPFTYGAGKNLFFNPLISYFMQNLGAYKVDRRLRYGLYKDVLKAYSQVLLERGYHSLFFPGGTRCRSGAVEKKLKLGLLGSGLSAGIKNVQAGRPGPAIFVVPCTLNYHLVLEAETLIGDQLKADGQHRYIIEDDESSRLSRIWDYFKKTSALDSSMVIHYGAPMDLWGNRVDENGVSYDDRDRPVDTRTYLLVGDEVAESRQR</sequence>
<dbReference type="PANTHER" id="PTHR12563:SF17">
    <property type="entry name" value="DIHYDROXYACETONE PHOSPHATE ACYLTRANSFERASE"/>
    <property type="match status" value="1"/>
</dbReference>
<proteinExistence type="predicted"/>